<organism evidence="1">
    <name type="scientific">uncultured Desulfobacteraceae bacterium</name>
    <dbReference type="NCBI Taxonomy" id="218296"/>
    <lineage>
        <taxon>Bacteria</taxon>
        <taxon>Pseudomonadati</taxon>
        <taxon>Thermodesulfobacteriota</taxon>
        <taxon>Desulfobacteria</taxon>
        <taxon>Desulfobacterales</taxon>
        <taxon>Desulfobacteraceae</taxon>
        <taxon>environmental samples</taxon>
    </lineage>
</organism>
<reference evidence="1" key="1">
    <citation type="submission" date="2019-01" db="EMBL/GenBank/DDBJ databases">
        <authorList>
            <consortium name="Genoscope - CEA"/>
            <person name="William W."/>
        </authorList>
    </citation>
    <scope>NUCLEOTIDE SEQUENCE</scope>
    <source>
        <strain evidence="1">CR-1</strain>
    </source>
</reference>
<name>A0A484HI75_9BACT</name>
<proteinExistence type="predicted"/>
<dbReference type="PANTHER" id="PTHR39550">
    <property type="entry name" value="SLL0658 PROTEIN"/>
    <property type="match status" value="1"/>
</dbReference>
<accession>A0A484HI75</accession>
<dbReference type="AlphaFoldDB" id="A0A484HI75"/>
<dbReference type="EMBL" id="CAACVI010000045">
    <property type="protein sequence ID" value="VEN74852.1"/>
    <property type="molecule type" value="Genomic_DNA"/>
</dbReference>
<gene>
    <name evidence="1" type="ORF">EPICR_50128</name>
</gene>
<evidence type="ECO:0000313" key="1">
    <source>
        <dbReference type="EMBL" id="VEN74852.1"/>
    </source>
</evidence>
<protein>
    <recommendedName>
        <fullName evidence="2">DUF3368 domain-containing protein</fullName>
    </recommendedName>
</protein>
<sequence length="98" mass="11104">MKESIIKLMVDDGEAEAIALAYEKGRRIILDNRHARKVAKRLGVRMIGTVGILVKAKRHKRIVAVKPFIEKLKTQNFHISKELKQEALRLAGEQVMCG</sequence>
<dbReference type="InterPro" id="IPR021799">
    <property type="entry name" value="PIN-like_prokaryotic"/>
</dbReference>
<dbReference type="Pfam" id="PF11848">
    <property type="entry name" value="DUF3368"/>
    <property type="match status" value="1"/>
</dbReference>
<dbReference type="PANTHER" id="PTHR39550:SF1">
    <property type="entry name" value="SLL0658 PROTEIN"/>
    <property type="match status" value="1"/>
</dbReference>
<evidence type="ECO:0008006" key="2">
    <source>
        <dbReference type="Google" id="ProtNLM"/>
    </source>
</evidence>